<dbReference type="InterPro" id="IPR035906">
    <property type="entry name" value="MetI-like_sf"/>
</dbReference>
<reference evidence="9 10" key="1">
    <citation type="submission" date="2018-11" db="EMBL/GenBank/DDBJ databases">
        <title>Genome sequence of strain 7197.</title>
        <authorList>
            <person name="Gao J."/>
            <person name="Sun J."/>
        </authorList>
    </citation>
    <scope>NUCLEOTIDE SEQUENCE [LARGE SCALE GENOMIC DNA]</scope>
    <source>
        <strain evidence="9 10">7197</strain>
    </source>
</reference>
<keyword evidence="5 7" id="KW-1133">Transmembrane helix</keyword>
<dbReference type="InterPro" id="IPR025966">
    <property type="entry name" value="OppC_N"/>
</dbReference>
<dbReference type="Gene3D" id="1.10.3720.10">
    <property type="entry name" value="MetI-like"/>
    <property type="match status" value="1"/>
</dbReference>
<dbReference type="GO" id="GO:0005886">
    <property type="term" value="C:plasma membrane"/>
    <property type="evidence" value="ECO:0007669"/>
    <property type="project" value="UniProtKB-SubCell"/>
</dbReference>
<evidence type="ECO:0000256" key="1">
    <source>
        <dbReference type="ARBA" id="ARBA00004651"/>
    </source>
</evidence>
<evidence type="ECO:0000256" key="2">
    <source>
        <dbReference type="ARBA" id="ARBA00022448"/>
    </source>
</evidence>
<feature type="transmembrane region" description="Helical" evidence="7">
    <location>
        <begin position="90"/>
        <end position="114"/>
    </location>
</feature>
<keyword evidence="3" id="KW-1003">Cell membrane</keyword>
<feature type="domain" description="ABC transmembrane type-1" evidence="8">
    <location>
        <begin position="90"/>
        <end position="278"/>
    </location>
</feature>
<gene>
    <name evidence="9" type="ORF">EH198_21080</name>
</gene>
<dbReference type="CDD" id="cd06261">
    <property type="entry name" value="TM_PBP2"/>
    <property type="match status" value="1"/>
</dbReference>
<name>A0A3N9P046_9BACL</name>
<dbReference type="InterPro" id="IPR053523">
    <property type="entry name" value="Oligopeptide_permease_AppC"/>
</dbReference>
<evidence type="ECO:0000256" key="7">
    <source>
        <dbReference type="RuleBase" id="RU363032"/>
    </source>
</evidence>
<dbReference type="InterPro" id="IPR050366">
    <property type="entry name" value="BP-dependent_transpt_permease"/>
</dbReference>
<dbReference type="AlphaFoldDB" id="A0A3N9P046"/>
<evidence type="ECO:0000256" key="5">
    <source>
        <dbReference type="ARBA" id="ARBA00022989"/>
    </source>
</evidence>
<dbReference type="Pfam" id="PF12911">
    <property type="entry name" value="OppC_N"/>
    <property type="match status" value="1"/>
</dbReference>
<feature type="transmembrane region" description="Helical" evidence="7">
    <location>
        <begin position="153"/>
        <end position="169"/>
    </location>
</feature>
<accession>A0A3N9P046</accession>
<dbReference type="OrthoDB" id="9797472at2"/>
<feature type="transmembrane region" description="Helical" evidence="7">
    <location>
        <begin position="257"/>
        <end position="278"/>
    </location>
</feature>
<dbReference type="PROSITE" id="PS50928">
    <property type="entry name" value="ABC_TM1"/>
    <property type="match status" value="1"/>
</dbReference>
<feature type="transmembrane region" description="Helical" evidence="7">
    <location>
        <begin position="21"/>
        <end position="46"/>
    </location>
</feature>
<dbReference type="Pfam" id="PF00528">
    <property type="entry name" value="BPD_transp_1"/>
    <property type="match status" value="1"/>
</dbReference>
<dbReference type="SUPFAM" id="SSF161098">
    <property type="entry name" value="MetI-like"/>
    <property type="match status" value="1"/>
</dbReference>
<keyword evidence="4 7" id="KW-0812">Transmembrane</keyword>
<comment type="caution">
    <text evidence="9">The sequence shown here is derived from an EMBL/GenBank/DDBJ whole genome shotgun (WGS) entry which is preliminary data.</text>
</comment>
<evidence type="ECO:0000313" key="10">
    <source>
        <dbReference type="Proteomes" id="UP000282529"/>
    </source>
</evidence>
<evidence type="ECO:0000256" key="3">
    <source>
        <dbReference type="ARBA" id="ARBA00022475"/>
    </source>
</evidence>
<protein>
    <submittedName>
        <fullName evidence="9">ABC transporter permease</fullName>
    </submittedName>
</protein>
<dbReference type="PANTHER" id="PTHR43386">
    <property type="entry name" value="OLIGOPEPTIDE TRANSPORT SYSTEM PERMEASE PROTEIN APPC"/>
    <property type="match status" value="1"/>
</dbReference>
<dbReference type="NCBIfam" id="NF045476">
    <property type="entry name" value="Opp4C"/>
    <property type="match status" value="1"/>
</dbReference>
<organism evidence="9 10">
    <name type="scientific">Paenibacillus rhizophilus</name>
    <dbReference type="NCBI Taxonomy" id="1850366"/>
    <lineage>
        <taxon>Bacteria</taxon>
        <taxon>Bacillati</taxon>
        <taxon>Bacillota</taxon>
        <taxon>Bacilli</taxon>
        <taxon>Bacillales</taxon>
        <taxon>Paenibacillaceae</taxon>
        <taxon>Paenibacillus</taxon>
    </lineage>
</organism>
<keyword evidence="2 7" id="KW-0813">Transport</keyword>
<keyword evidence="10" id="KW-1185">Reference proteome</keyword>
<dbReference type="PANTHER" id="PTHR43386:SF1">
    <property type="entry name" value="D,D-DIPEPTIDE TRANSPORT SYSTEM PERMEASE PROTEIN DDPC-RELATED"/>
    <property type="match status" value="1"/>
</dbReference>
<comment type="subcellular location">
    <subcellularLocation>
        <location evidence="1 7">Cell membrane</location>
        <topology evidence="1 7">Multi-pass membrane protein</topology>
    </subcellularLocation>
</comment>
<evidence type="ECO:0000256" key="6">
    <source>
        <dbReference type="ARBA" id="ARBA00023136"/>
    </source>
</evidence>
<evidence type="ECO:0000313" key="9">
    <source>
        <dbReference type="EMBL" id="RQW08887.1"/>
    </source>
</evidence>
<dbReference type="InterPro" id="IPR000515">
    <property type="entry name" value="MetI-like"/>
</dbReference>
<dbReference type="GO" id="GO:0055085">
    <property type="term" value="P:transmembrane transport"/>
    <property type="evidence" value="ECO:0007669"/>
    <property type="project" value="InterPro"/>
</dbReference>
<dbReference type="Proteomes" id="UP000282529">
    <property type="component" value="Unassembled WGS sequence"/>
</dbReference>
<feature type="transmembrane region" description="Helical" evidence="7">
    <location>
        <begin position="204"/>
        <end position="237"/>
    </location>
</feature>
<evidence type="ECO:0000256" key="4">
    <source>
        <dbReference type="ARBA" id="ARBA00022692"/>
    </source>
</evidence>
<keyword evidence="6 7" id="KW-0472">Membrane</keyword>
<sequence>MKMKHKNAPASRIGAAVRKFAANRPAVVSLLFLTAVITLCLLAPWLTDYDPMKISLRSLNKAPSAGHWLGTDKGGRDVVSRLLYGGRTTLWISLCVSAIIAGVGTAVGVLAGYFGGAADSLLMRAADVVLSFPFLIFVIVVKSIDPDGGVSSLIWTVGLLGWGGFARIIRAKTLAEKENEYMLAARSLGAGTLRILTRHLLPGLLGLFIVNLMWTAAVMIGVEASLSFLGFGVPAGQPSWGNMMTDALSPEVIRERWWIWLPAGLLIIGVILSINFIGEGIKEAFRVQERHL</sequence>
<dbReference type="EMBL" id="RQPI01000017">
    <property type="protein sequence ID" value="RQW08887.1"/>
    <property type="molecule type" value="Genomic_DNA"/>
</dbReference>
<proteinExistence type="inferred from homology"/>
<feature type="transmembrane region" description="Helical" evidence="7">
    <location>
        <begin position="121"/>
        <end position="141"/>
    </location>
</feature>
<evidence type="ECO:0000259" key="8">
    <source>
        <dbReference type="PROSITE" id="PS50928"/>
    </source>
</evidence>
<comment type="similarity">
    <text evidence="7">Belongs to the binding-protein-dependent transport system permease family.</text>
</comment>